<dbReference type="EMBL" id="CP068047">
    <property type="protein sequence ID" value="QQR35327.1"/>
    <property type="molecule type" value="Genomic_DNA"/>
</dbReference>
<dbReference type="Gene3D" id="3.40.640.10">
    <property type="entry name" value="Type I PLP-dependent aspartate aminotransferase-like (Major domain)"/>
    <property type="match status" value="1"/>
</dbReference>
<dbReference type="Proteomes" id="UP000595460">
    <property type="component" value="Chromosome"/>
</dbReference>
<dbReference type="PANTHER" id="PTHR30244">
    <property type="entry name" value="TRANSAMINASE"/>
    <property type="match status" value="1"/>
</dbReference>
<evidence type="ECO:0000313" key="4">
    <source>
        <dbReference type="EMBL" id="QQR35327.1"/>
    </source>
</evidence>
<dbReference type="Gene3D" id="3.90.1150.10">
    <property type="entry name" value="Aspartate Aminotransferase, domain 1"/>
    <property type="match status" value="1"/>
</dbReference>
<dbReference type="CDD" id="cd00616">
    <property type="entry name" value="AHBA_syn"/>
    <property type="match status" value="1"/>
</dbReference>
<dbReference type="InterPro" id="IPR015421">
    <property type="entry name" value="PyrdxlP-dep_Trfase_major"/>
</dbReference>
<keyword evidence="4" id="KW-0808">Transferase</keyword>
<comment type="similarity">
    <text evidence="2 3">Belongs to the DegT/DnrJ/EryC1 family.</text>
</comment>
<keyword evidence="4" id="KW-0032">Aminotransferase</keyword>
<dbReference type="InterPro" id="IPR015422">
    <property type="entry name" value="PyrdxlP-dep_Trfase_small"/>
</dbReference>
<dbReference type="InterPro" id="IPR000653">
    <property type="entry name" value="DegT/StrS_aminotransferase"/>
</dbReference>
<dbReference type="InterPro" id="IPR015424">
    <property type="entry name" value="PyrdxlP-dep_Trfase"/>
</dbReference>
<sequence>MIKFLDLHAQYLSIKEEMDAAIAGVIESSAFIGGPAVREFEASFGNWVGSPHCVGVGNGTDALEIAIEALALPPGSEVILPANSFIATSEAVGRAGLKVVFADVDHQTYVLDPESVRQHISAKTSAIIPVHLYGHPCDMPALMALAAEHELKVIEDCAQAHGARIDGQTVGTIGDFATFSFYPGKNLGAYGDAGAITAKDDALAKRARMIANHGRVAKYEHEFEGRNSRLDGLQAAILSTKLRHLDKWIERRIAVADRYTDRLTGIAGITLPHRGNRARHAYHLFVVRTAQRDALAIHLKSRGIETGIHYPVALPRLAAYANHPQAQVDFFAARMGAEVLSLPMGEHLELDQVDEVCAAIRDFFKS</sequence>
<protein>
    <submittedName>
        <fullName evidence="4">DegT/DnrJ/EryC1/StrS family aminotransferase</fullName>
    </submittedName>
</protein>
<dbReference type="PIRSF" id="PIRSF000390">
    <property type="entry name" value="PLP_StrS"/>
    <property type="match status" value="1"/>
</dbReference>
<evidence type="ECO:0000256" key="3">
    <source>
        <dbReference type="RuleBase" id="RU004508"/>
    </source>
</evidence>
<evidence type="ECO:0000256" key="1">
    <source>
        <dbReference type="ARBA" id="ARBA00022898"/>
    </source>
</evidence>
<proteinExistence type="inferred from homology"/>
<dbReference type="Pfam" id="PF01041">
    <property type="entry name" value="DegT_DnrJ_EryC1"/>
    <property type="match status" value="1"/>
</dbReference>
<accession>A0ABX7BUV7</accession>
<reference evidence="4 5" key="1">
    <citation type="submission" date="2021-01" db="EMBL/GenBank/DDBJ databases">
        <title>Genome seq and assembly of Devosia sp. G19.</title>
        <authorList>
            <person name="Chhetri G."/>
        </authorList>
    </citation>
    <scope>NUCLEOTIDE SEQUENCE [LARGE SCALE GENOMIC DNA]</scope>
    <source>
        <strain evidence="4 5">G19</strain>
    </source>
</reference>
<evidence type="ECO:0000313" key="5">
    <source>
        <dbReference type="Proteomes" id="UP000595460"/>
    </source>
</evidence>
<dbReference type="PANTHER" id="PTHR30244:SF36">
    <property type="entry name" value="3-OXO-GLUCOSE-6-PHOSPHATE:GLUTAMATE AMINOTRANSFERASE"/>
    <property type="match status" value="1"/>
</dbReference>
<name>A0ABX7BUV7_9HYPH</name>
<organism evidence="4 5">
    <name type="scientific">Devosia oryziradicis</name>
    <dbReference type="NCBI Taxonomy" id="2801335"/>
    <lineage>
        <taxon>Bacteria</taxon>
        <taxon>Pseudomonadati</taxon>
        <taxon>Pseudomonadota</taxon>
        <taxon>Alphaproteobacteria</taxon>
        <taxon>Hyphomicrobiales</taxon>
        <taxon>Devosiaceae</taxon>
        <taxon>Devosia</taxon>
    </lineage>
</organism>
<evidence type="ECO:0000256" key="2">
    <source>
        <dbReference type="ARBA" id="ARBA00037999"/>
    </source>
</evidence>
<dbReference type="RefSeq" id="WP_201654727.1">
    <property type="nucleotide sequence ID" value="NZ_CP068047.1"/>
</dbReference>
<gene>
    <name evidence="4" type="ORF">JI749_13310</name>
</gene>
<dbReference type="GO" id="GO:0008483">
    <property type="term" value="F:transaminase activity"/>
    <property type="evidence" value="ECO:0007669"/>
    <property type="project" value="UniProtKB-KW"/>
</dbReference>
<keyword evidence="5" id="KW-1185">Reference proteome</keyword>
<keyword evidence="1 3" id="KW-0663">Pyridoxal phosphate</keyword>
<dbReference type="SUPFAM" id="SSF53383">
    <property type="entry name" value="PLP-dependent transferases"/>
    <property type="match status" value="1"/>
</dbReference>